<dbReference type="SUPFAM" id="SSF47336">
    <property type="entry name" value="ACP-like"/>
    <property type="match status" value="1"/>
</dbReference>
<evidence type="ECO:0000259" key="1">
    <source>
        <dbReference type="PROSITE" id="PS50075"/>
    </source>
</evidence>
<dbReference type="PROSITE" id="PS50075">
    <property type="entry name" value="CARRIER"/>
    <property type="match status" value="1"/>
</dbReference>
<gene>
    <name evidence="2" type="ORF">K7862_27925</name>
</gene>
<dbReference type="EMBL" id="JAINZZ010000048">
    <property type="protein sequence ID" value="MBY8881438.1"/>
    <property type="molecule type" value="Genomic_DNA"/>
</dbReference>
<organism evidence="2 3">
    <name type="scientific">Actinacidiphila acidipaludis</name>
    <dbReference type="NCBI Taxonomy" id="2873382"/>
    <lineage>
        <taxon>Bacteria</taxon>
        <taxon>Bacillati</taxon>
        <taxon>Actinomycetota</taxon>
        <taxon>Actinomycetes</taxon>
        <taxon>Kitasatosporales</taxon>
        <taxon>Streptomycetaceae</taxon>
        <taxon>Actinacidiphila</taxon>
    </lineage>
</organism>
<proteinExistence type="predicted"/>
<sequence>MLGLIDLLREFGEQDEDVDIDLSPEHSARSLQELGFDSLGVFNVTVQISSRFGVEIPYDDTASAKSVEDLLQVVNKALAAR</sequence>
<protein>
    <submittedName>
        <fullName evidence="2">Acyl carrier protein</fullName>
    </submittedName>
</protein>
<keyword evidence="3" id="KW-1185">Reference proteome</keyword>
<comment type="caution">
    <text evidence="2">The sequence shown here is derived from an EMBL/GenBank/DDBJ whole genome shotgun (WGS) entry which is preliminary data.</text>
</comment>
<name>A0ABS7QE31_9ACTN</name>
<evidence type="ECO:0000313" key="3">
    <source>
        <dbReference type="Proteomes" id="UP000778578"/>
    </source>
</evidence>
<dbReference type="InterPro" id="IPR036736">
    <property type="entry name" value="ACP-like_sf"/>
</dbReference>
<reference evidence="2 3" key="1">
    <citation type="submission" date="2021-08" db="EMBL/GenBank/DDBJ databases">
        <title>WGS of actinomycetes from Thailand.</title>
        <authorList>
            <person name="Thawai C."/>
        </authorList>
    </citation>
    <scope>NUCLEOTIDE SEQUENCE [LARGE SCALE GENOMIC DNA]</scope>
    <source>
        <strain evidence="2 3">PLK6-54</strain>
    </source>
</reference>
<feature type="domain" description="Carrier" evidence="1">
    <location>
        <begin position="1"/>
        <end position="78"/>
    </location>
</feature>
<dbReference type="RefSeq" id="WP_222967349.1">
    <property type="nucleotide sequence ID" value="NZ_JAINZZ010000048.1"/>
</dbReference>
<accession>A0ABS7QE31</accession>
<dbReference type="Pfam" id="PF00550">
    <property type="entry name" value="PP-binding"/>
    <property type="match status" value="1"/>
</dbReference>
<evidence type="ECO:0000313" key="2">
    <source>
        <dbReference type="EMBL" id="MBY8881438.1"/>
    </source>
</evidence>
<dbReference type="Proteomes" id="UP000778578">
    <property type="component" value="Unassembled WGS sequence"/>
</dbReference>
<dbReference type="Gene3D" id="1.10.1200.10">
    <property type="entry name" value="ACP-like"/>
    <property type="match status" value="1"/>
</dbReference>
<dbReference type="InterPro" id="IPR009081">
    <property type="entry name" value="PP-bd_ACP"/>
</dbReference>